<dbReference type="AlphaFoldDB" id="A0A291DCY2"/>
<geneLocation type="plasmid" evidence="1">
    <name>unnamed</name>
</geneLocation>
<accession>A0A291DCY2</accession>
<organism evidence="1 2">
    <name type="scientific">Rothia mucilaginosa</name>
    <dbReference type="NCBI Taxonomy" id="43675"/>
    <lineage>
        <taxon>Bacteria</taxon>
        <taxon>Bacillati</taxon>
        <taxon>Actinomycetota</taxon>
        <taxon>Actinomycetes</taxon>
        <taxon>Micrococcales</taxon>
        <taxon>Micrococcaceae</taxon>
        <taxon>Rothia</taxon>
    </lineage>
</organism>
<name>A0A291DCY2_9MICC</name>
<gene>
    <name evidence="1" type="ORF">CO690_00190</name>
</gene>
<evidence type="ECO:0000313" key="1">
    <source>
        <dbReference type="EMBL" id="ATF62169.1"/>
    </source>
</evidence>
<protein>
    <submittedName>
        <fullName evidence="1">Uncharacterized protein</fullName>
    </submittedName>
</protein>
<dbReference type="Proteomes" id="UP000218628">
    <property type="component" value="Plasmid unnamed"/>
</dbReference>
<reference evidence="2" key="1">
    <citation type="submission" date="2017-09" db="EMBL/GenBank/DDBJ databases">
        <title>FDA dAtabase for Regulatory Grade micrObial Sequences (FDA-ARGOS): Supporting development and validation of Infectious Disease Dx tests.</title>
        <authorList>
            <person name="Minogue T."/>
            <person name="Wolcott M."/>
            <person name="Wasieloski L."/>
            <person name="Aguilar W."/>
            <person name="Moore D."/>
            <person name="Tallon L."/>
            <person name="Sadzewicz L."/>
            <person name="Ott S."/>
            <person name="Zhao X."/>
            <person name="Nagaraj S."/>
            <person name="Vavikolanu K."/>
            <person name="Aluvathingal J."/>
            <person name="Nadendla S."/>
            <person name="Sichtig H."/>
        </authorList>
    </citation>
    <scope>NUCLEOTIDE SEQUENCE [LARGE SCALE GENOMIC DNA]</scope>
    <source>
        <strain evidence="2">FDAARGOS_369</strain>
        <plasmid evidence="2">Plasmid unnamed</plasmid>
    </source>
</reference>
<evidence type="ECO:0000313" key="2">
    <source>
        <dbReference type="Proteomes" id="UP000218628"/>
    </source>
</evidence>
<keyword evidence="1" id="KW-0614">Plasmid</keyword>
<sequence length="138" mass="15172">MKAISHETCFCDHCRPQFVFVAEKARGRVPTSSSASAERMMSMPICMTDSRMAMMPMTITKIAMPGVMPEVKTATPRRVASELLKPSSVDLLIIQLENWSPALSNRVTAGTAAAATTKYRISEVSKSIRGWPLRVVII</sequence>
<dbReference type="EMBL" id="CP023509">
    <property type="protein sequence ID" value="ATF62169.1"/>
    <property type="molecule type" value="Genomic_DNA"/>
</dbReference>
<proteinExistence type="predicted"/>